<dbReference type="Proteomes" id="UP001234178">
    <property type="component" value="Unassembled WGS sequence"/>
</dbReference>
<accession>A0ABR0B8K4</accession>
<comment type="caution">
    <text evidence="1">The sequence shown here is derived from an EMBL/GenBank/DDBJ whole genome shotgun (WGS) entry which is preliminary data.</text>
</comment>
<reference evidence="1 2" key="1">
    <citation type="journal article" date="2023" name="Nucleic Acids Res.">
        <title>The hologenome of Daphnia magna reveals possible DNA methylation and microbiome-mediated evolution of the host genome.</title>
        <authorList>
            <person name="Chaturvedi A."/>
            <person name="Li X."/>
            <person name="Dhandapani V."/>
            <person name="Marshall H."/>
            <person name="Kissane S."/>
            <person name="Cuenca-Cambronero M."/>
            <person name="Asole G."/>
            <person name="Calvet F."/>
            <person name="Ruiz-Romero M."/>
            <person name="Marangio P."/>
            <person name="Guigo R."/>
            <person name="Rago D."/>
            <person name="Mirbahai L."/>
            <person name="Eastwood N."/>
            <person name="Colbourne J.K."/>
            <person name="Zhou J."/>
            <person name="Mallon E."/>
            <person name="Orsini L."/>
        </authorList>
    </citation>
    <scope>NUCLEOTIDE SEQUENCE [LARGE SCALE GENOMIC DNA]</scope>
    <source>
        <strain evidence="1">LRV0_1</strain>
    </source>
</reference>
<evidence type="ECO:0000313" key="1">
    <source>
        <dbReference type="EMBL" id="KAK4038000.1"/>
    </source>
</evidence>
<dbReference type="EMBL" id="JAOYFB010000040">
    <property type="protein sequence ID" value="KAK4038000.1"/>
    <property type="molecule type" value="Genomic_DNA"/>
</dbReference>
<organism evidence="1 2">
    <name type="scientific">Daphnia magna</name>
    <dbReference type="NCBI Taxonomy" id="35525"/>
    <lineage>
        <taxon>Eukaryota</taxon>
        <taxon>Metazoa</taxon>
        <taxon>Ecdysozoa</taxon>
        <taxon>Arthropoda</taxon>
        <taxon>Crustacea</taxon>
        <taxon>Branchiopoda</taxon>
        <taxon>Diplostraca</taxon>
        <taxon>Cladocera</taxon>
        <taxon>Anomopoda</taxon>
        <taxon>Daphniidae</taxon>
        <taxon>Daphnia</taxon>
    </lineage>
</organism>
<protein>
    <submittedName>
        <fullName evidence="1">Uncharacterized protein</fullName>
    </submittedName>
</protein>
<evidence type="ECO:0000313" key="2">
    <source>
        <dbReference type="Proteomes" id="UP001234178"/>
    </source>
</evidence>
<sequence length="64" mass="7322">MQQLPPCCDFVAALTHNGDHEPKSDQESSKEVIKYFQILTVYVMAYELRLCSGCMRKGLRQNSI</sequence>
<gene>
    <name evidence="1" type="ORF">OUZ56_030021</name>
</gene>
<name>A0ABR0B8K4_9CRUS</name>
<keyword evidence="2" id="KW-1185">Reference proteome</keyword>
<proteinExistence type="predicted"/>